<accession>A0A0F9CVI3</accession>
<evidence type="ECO:0000256" key="1">
    <source>
        <dbReference type="SAM" id="Phobius"/>
    </source>
</evidence>
<evidence type="ECO:0000313" key="2">
    <source>
        <dbReference type="EMBL" id="KKL09666.1"/>
    </source>
</evidence>
<proteinExistence type="predicted"/>
<dbReference type="EMBL" id="LAZR01042380">
    <property type="protein sequence ID" value="KKL09666.1"/>
    <property type="molecule type" value="Genomic_DNA"/>
</dbReference>
<keyword evidence="1" id="KW-0472">Membrane</keyword>
<sequence>MNSNKIIKSNRLIPFFVFFFFAGALIKLLAGIPLFQSNLIYSPGKKMNPPGTNTPRDTAVSFFMLIDSGEFEQAWEMALEPDWTPGETDVSYSDEVSPGQGDFQGWTKKEDFVKRSKKEIGKGGIKIKLNNIEARSVDFDQSDFESSVFYLKDFETVDKI</sequence>
<comment type="caution">
    <text evidence="2">The sequence shown here is derived from an EMBL/GenBank/DDBJ whole genome shotgun (WGS) entry which is preliminary data.</text>
</comment>
<dbReference type="AlphaFoldDB" id="A0A0F9CVI3"/>
<feature type="transmembrane region" description="Helical" evidence="1">
    <location>
        <begin position="12"/>
        <end position="35"/>
    </location>
</feature>
<gene>
    <name evidence="2" type="ORF">LCGC14_2563570</name>
</gene>
<reference evidence="2" key="1">
    <citation type="journal article" date="2015" name="Nature">
        <title>Complex archaea that bridge the gap between prokaryotes and eukaryotes.</title>
        <authorList>
            <person name="Spang A."/>
            <person name="Saw J.H."/>
            <person name="Jorgensen S.L."/>
            <person name="Zaremba-Niedzwiedzka K."/>
            <person name="Martijn J."/>
            <person name="Lind A.E."/>
            <person name="van Eijk R."/>
            <person name="Schleper C."/>
            <person name="Guy L."/>
            <person name="Ettema T.J."/>
        </authorList>
    </citation>
    <scope>NUCLEOTIDE SEQUENCE</scope>
</reference>
<keyword evidence="1" id="KW-1133">Transmembrane helix</keyword>
<keyword evidence="1" id="KW-0812">Transmembrane</keyword>
<feature type="non-terminal residue" evidence="2">
    <location>
        <position position="160"/>
    </location>
</feature>
<organism evidence="2">
    <name type="scientific">marine sediment metagenome</name>
    <dbReference type="NCBI Taxonomy" id="412755"/>
    <lineage>
        <taxon>unclassified sequences</taxon>
        <taxon>metagenomes</taxon>
        <taxon>ecological metagenomes</taxon>
    </lineage>
</organism>
<name>A0A0F9CVI3_9ZZZZ</name>
<protein>
    <submittedName>
        <fullName evidence="2">Uncharacterized protein</fullName>
    </submittedName>
</protein>